<dbReference type="EMBL" id="CAJVPZ010075765">
    <property type="protein sequence ID" value="CAG8804134.1"/>
    <property type="molecule type" value="Genomic_DNA"/>
</dbReference>
<evidence type="ECO:0000313" key="2">
    <source>
        <dbReference type="EMBL" id="CAG8804134.1"/>
    </source>
</evidence>
<evidence type="ECO:0000313" key="3">
    <source>
        <dbReference type="Proteomes" id="UP000789396"/>
    </source>
</evidence>
<keyword evidence="1" id="KW-0175">Coiled coil</keyword>
<feature type="coiled-coil region" evidence="1">
    <location>
        <begin position="3"/>
        <end position="104"/>
    </location>
</feature>
<evidence type="ECO:0000256" key="1">
    <source>
        <dbReference type="SAM" id="Coils"/>
    </source>
</evidence>
<organism evidence="2 3">
    <name type="scientific">Racocetra fulgida</name>
    <dbReference type="NCBI Taxonomy" id="60492"/>
    <lineage>
        <taxon>Eukaryota</taxon>
        <taxon>Fungi</taxon>
        <taxon>Fungi incertae sedis</taxon>
        <taxon>Mucoromycota</taxon>
        <taxon>Glomeromycotina</taxon>
        <taxon>Glomeromycetes</taxon>
        <taxon>Diversisporales</taxon>
        <taxon>Gigasporaceae</taxon>
        <taxon>Racocetra</taxon>
    </lineage>
</organism>
<comment type="caution">
    <text evidence="2">The sequence shown here is derived from an EMBL/GenBank/DDBJ whole genome shotgun (WGS) entry which is preliminary data.</text>
</comment>
<feature type="non-terminal residue" evidence="2">
    <location>
        <position position="1"/>
    </location>
</feature>
<proteinExistence type="predicted"/>
<dbReference type="Proteomes" id="UP000789396">
    <property type="component" value="Unassembled WGS sequence"/>
</dbReference>
<dbReference type="OrthoDB" id="2488255at2759"/>
<dbReference type="AlphaFoldDB" id="A0A9N9P9U5"/>
<gene>
    <name evidence="2" type="ORF">RFULGI_LOCUS18048</name>
</gene>
<protein>
    <submittedName>
        <fullName evidence="2">11048_t:CDS:1</fullName>
    </submittedName>
</protein>
<reference evidence="2" key="1">
    <citation type="submission" date="2021-06" db="EMBL/GenBank/DDBJ databases">
        <authorList>
            <person name="Kallberg Y."/>
            <person name="Tangrot J."/>
            <person name="Rosling A."/>
        </authorList>
    </citation>
    <scope>NUCLEOTIDE SEQUENCE</scope>
    <source>
        <strain evidence="2">IN212</strain>
    </source>
</reference>
<sequence>RTLNNILEQIEKEKEINIETQKRVEILNQKADIVLKNFKRSPEIPTLLNKLNLIKKIKKIKEIQELINKIRNENKLLSKEKEKCEKENLNNQQIINENNHLKKQDFKNKIQEKVQEIGGFERTLSAFIKHNSFKLHKNLIDNALDNFKITYNETDSLEHKMDLIIEFSSKNIQPQ</sequence>
<keyword evidence="3" id="KW-1185">Reference proteome</keyword>
<accession>A0A9N9P9U5</accession>
<name>A0A9N9P9U5_9GLOM</name>